<feature type="transmembrane region" description="Helical" evidence="2">
    <location>
        <begin position="13"/>
        <end position="32"/>
    </location>
</feature>
<evidence type="ECO:0000313" key="3">
    <source>
        <dbReference type="EMBL" id="MPD06053.1"/>
    </source>
</evidence>
<keyword evidence="2" id="KW-1133">Transmembrane helix</keyword>
<proteinExistence type="predicted"/>
<evidence type="ECO:0000256" key="2">
    <source>
        <dbReference type="SAM" id="Phobius"/>
    </source>
</evidence>
<evidence type="ECO:0000256" key="1">
    <source>
        <dbReference type="SAM" id="MobiDB-lite"/>
    </source>
</evidence>
<feature type="region of interest" description="Disordered" evidence="1">
    <location>
        <begin position="69"/>
        <end position="100"/>
    </location>
</feature>
<comment type="caution">
    <text evidence="3">The sequence shown here is derived from an EMBL/GenBank/DDBJ whole genome shotgun (WGS) entry which is preliminary data.</text>
</comment>
<dbReference type="Proteomes" id="UP000324222">
    <property type="component" value="Unassembled WGS sequence"/>
</dbReference>
<dbReference type="EMBL" id="VSRR010149191">
    <property type="protein sequence ID" value="MPD06053.1"/>
    <property type="molecule type" value="Genomic_DNA"/>
</dbReference>
<organism evidence="3 4">
    <name type="scientific">Portunus trituberculatus</name>
    <name type="common">Swimming crab</name>
    <name type="synonym">Neptunus trituberculatus</name>
    <dbReference type="NCBI Taxonomy" id="210409"/>
    <lineage>
        <taxon>Eukaryota</taxon>
        <taxon>Metazoa</taxon>
        <taxon>Ecdysozoa</taxon>
        <taxon>Arthropoda</taxon>
        <taxon>Crustacea</taxon>
        <taxon>Multicrustacea</taxon>
        <taxon>Malacostraca</taxon>
        <taxon>Eumalacostraca</taxon>
        <taxon>Eucarida</taxon>
        <taxon>Decapoda</taxon>
        <taxon>Pleocyemata</taxon>
        <taxon>Brachyura</taxon>
        <taxon>Eubrachyura</taxon>
        <taxon>Portunoidea</taxon>
        <taxon>Portunidae</taxon>
        <taxon>Portuninae</taxon>
        <taxon>Portunus</taxon>
    </lineage>
</organism>
<keyword evidence="2" id="KW-0812">Transmembrane</keyword>
<sequence length="100" mass="11177">MGLIVTYDSVYHLAGWLCMFPAALYCCVCLAVRPASPCTVSPHPPPIPPYSLLHLKALHLLYLDPLISPLDHPTPKTRQNTHKARRRTRPLQRGQELGQG</sequence>
<protein>
    <submittedName>
        <fullName evidence="3">Uncharacterized protein</fullName>
    </submittedName>
</protein>
<keyword evidence="4" id="KW-1185">Reference proteome</keyword>
<reference evidence="3 4" key="1">
    <citation type="submission" date="2019-05" db="EMBL/GenBank/DDBJ databases">
        <title>Another draft genome of Portunus trituberculatus and its Hox gene families provides insights of decapod evolution.</title>
        <authorList>
            <person name="Jeong J.-H."/>
            <person name="Song I."/>
            <person name="Kim S."/>
            <person name="Choi T."/>
            <person name="Kim D."/>
            <person name="Ryu S."/>
            <person name="Kim W."/>
        </authorList>
    </citation>
    <scope>NUCLEOTIDE SEQUENCE [LARGE SCALE GENOMIC DNA]</scope>
    <source>
        <tissue evidence="3">Muscle</tissue>
    </source>
</reference>
<accession>A0A5B7KBN2</accession>
<gene>
    <name evidence="3" type="ORF">E2C01_101833</name>
</gene>
<name>A0A5B7KBN2_PORTR</name>
<evidence type="ECO:0000313" key="4">
    <source>
        <dbReference type="Proteomes" id="UP000324222"/>
    </source>
</evidence>
<feature type="compositionally biased region" description="Basic residues" evidence="1">
    <location>
        <begin position="79"/>
        <end position="90"/>
    </location>
</feature>
<keyword evidence="2" id="KW-0472">Membrane</keyword>
<dbReference type="AlphaFoldDB" id="A0A5B7KBN2"/>